<accession>A0A3D8T6T9</accession>
<gene>
    <name evidence="3" type="ORF">BP5796_00003</name>
</gene>
<dbReference type="EMBL" id="PDLN01000001">
    <property type="protein sequence ID" value="RDW94240.1"/>
    <property type="molecule type" value="Genomic_DNA"/>
</dbReference>
<name>A0A3D8T6T9_9HELO</name>
<sequence>MLFKSLALTAAAVGSAVAQRPSNESLCDYYTTALLMNNTAANQMTLLTLVVNTAVIGNYTTPNVGIMVPGILTPGTFNGTEVNLAPYFSGGLASSNTGGSSGMSVNFLDGGGAAPLKMNMPANDTTSNQYILLTHLYEYFGTLLGCSMQGTSNDYPAYSGDNSMYEVHKFMDLSAAEVGYFITQVALSGASFGVTADDLQPVGTALSTLFGHRCAAATVVIPTQPSALQAICIDDTCPIAATSADCAAYTMAAVEPVSANSSNMASSTTRGTATSTGSSTATATSSGAVATATKNAAAQLGVGMAAVAGGFAALLL</sequence>
<dbReference type="OrthoDB" id="2110578at2759"/>
<evidence type="ECO:0008006" key="5">
    <source>
        <dbReference type="Google" id="ProtNLM"/>
    </source>
</evidence>
<organism evidence="3 4">
    <name type="scientific">Coleophoma crateriformis</name>
    <dbReference type="NCBI Taxonomy" id="565419"/>
    <lineage>
        <taxon>Eukaryota</taxon>
        <taxon>Fungi</taxon>
        <taxon>Dikarya</taxon>
        <taxon>Ascomycota</taxon>
        <taxon>Pezizomycotina</taxon>
        <taxon>Leotiomycetes</taxon>
        <taxon>Helotiales</taxon>
        <taxon>Dermateaceae</taxon>
        <taxon>Coleophoma</taxon>
    </lineage>
</organism>
<dbReference type="AlphaFoldDB" id="A0A3D8T6T9"/>
<evidence type="ECO:0000256" key="1">
    <source>
        <dbReference type="SAM" id="MobiDB-lite"/>
    </source>
</evidence>
<protein>
    <recommendedName>
        <fullName evidence="5">Heme haloperoxidase family profile domain-containing protein</fullName>
    </recommendedName>
</protein>
<feature type="signal peptide" evidence="2">
    <location>
        <begin position="1"/>
        <end position="18"/>
    </location>
</feature>
<evidence type="ECO:0000313" key="3">
    <source>
        <dbReference type="EMBL" id="RDW94240.1"/>
    </source>
</evidence>
<keyword evidence="2" id="KW-0732">Signal</keyword>
<evidence type="ECO:0000313" key="4">
    <source>
        <dbReference type="Proteomes" id="UP000256328"/>
    </source>
</evidence>
<dbReference type="Proteomes" id="UP000256328">
    <property type="component" value="Unassembled WGS sequence"/>
</dbReference>
<proteinExistence type="predicted"/>
<feature type="chain" id="PRO_5017586556" description="Heme haloperoxidase family profile domain-containing protein" evidence="2">
    <location>
        <begin position="19"/>
        <end position="316"/>
    </location>
</feature>
<feature type="region of interest" description="Disordered" evidence="1">
    <location>
        <begin position="261"/>
        <end position="284"/>
    </location>
</feature>
<comment type="caution">
    <text evidence="3">The sequence shown here is derived from an EMBL/GenBank/DDBJ whole genome shotgun (WGS) entry which is preliminary data.</text>
</comment>
<reference evidence="3 4" key="1">
    <citation type="journal article" date="2018" name="IMA Fungus">
        <title>IMA Genome-F 9: Draft genome sequence of Annulohypoxylon stygium, Aspergillus mulundensis, Berkeleyomyces basicola (syn. Thielaviopsis basicola), Ceratocystis smalleyi, two Cercospora beticola strains, Coleophoma cylindrospora, Fusarium fracticaudum, Phialophora cf. hyalina, and Morchella septimelata.</title>
        <authorList>
            <person name="Wingfield B.D."/>
            <person name="Bills G.F."/>
            <person name="Dong Y."/>
            <person name="Huang W."/>
            <person name="Nel W.J."/>
            <person name="Swalarsk-Parry B.S."/>
            <person name="Vaghefi N."/>
            <person name="Wilken P.M."/>
            <person name="An Z."/>
            <person name="de Beer Z.W."/>
            <person name="De Vos L."/>
            <person name="Chen L."/>
            <person name="Duong T.A."/>
            <person name="Gao Y."/>
            <person name="Hammerbacher A."/>
            <person name="Kikkert J.R."/>
            <person name="Li Y."/>
            <person name="Li H."/>
            <person name="Li K."/>
            <person name="Li Q."/>
            <person name="Liu X."/>
            <person name="Ma X."/>
            <person name="Naidoo K."/>
            <person name="Pethybridge S.J."/>
            <person name="Sun J."/>
            <person name="Steenkamp E.T."/>
            <person name="van der Nest M.A."/>
            <person name="van Wyk S."/>
            <person name="Wingfield M.J."/>
            <person name="Xiong C."/>
            <person name="Yue Q."/>
            <person name="Zhang X."/>
        </authorList>
    </citation>
    <scope>NUCLEOTIDE SEQUENCE [LARGE SCALE GENOMIC DNA]</scope>
    <source>
        <strain evidence="3 4">BP5796</strain>
    </source>
</reference>
<keyword evidence="4" id="KW-1185">Reference proteome</keyword>
<evidence type="ECO:0000256" key="2">
    <source>
        <dbReference type="SAM" id="SignalP"/>
    </source>
</evidence>